<gene>
    <name evidence="14" type="ORF">IAB88_06345</name>
</gene>
<comment type="similarity">
    <text evidence="3 11">Belongs to the RNase H family.</text>
</comment>
<dbReference type="PROSITE" id="PS50879">
    <property type="entry name" value="RNASE_H_1"/>
    <property type="match status" value="1"/>
</dbReference>
<evidence type="ECO:0000256" key="3">
    <source>
        <dbReference type="ARBA" id="ARBA00005300"/>
    </source>
</evidence>
<evidence type="ECO:0000259" key="13">
    <source>
        <dbReference type="PROSITE" id="PS50879"/>
    </source>
</evidence>
<dbReference type="InterPro" id="IPR037056">
    <property type="entry name" value="RNase_H1_N_sf"/>
</dbReference>
<keyword evidence="8 11" id="KW-0255">Endonuclease</keyword>
<proteinExistence type="inferred from homology"/>
<protein>
    <recommendedName>
        <fullName evidence="5 11">Ribonuclease H</fullName>
        <ecNumber evidence="4 11">3.1.26.4</ecNumber>
    </recommendedName>
</protein>
<dbReference type="SUPFAM" id="SSF53098">
    <property type="entry name" value="Ribonuclease H-like"/>
    <property type="match status" value="1"/>
</dbReference>
<evidence type="ECO:0000256" key="12">
    <source>
        <dbReference type="PIRSR" id="PIRSR037839-1"/>
    </source>
</evidence>
<evidence type="ECO:0000256" key="7">
    <source>
        <dbReference type="ARBA" id="ARBA00022723"/>
    </source>
</evidence>
<evidence type="ECO:0000256" key="5">
    <source>
        <dbReference type="ARBA" id="ARBA00017721"/>
    </source>
</evidence>
<keyword evidence="7 11" id="KW-0479">Metal-binding</keyword>
<dbReference type="Gene3D" id="3.30.420.10">
    <property type="entry name" value="Ribonuclease H-like superfamily/Ribonuclease H"/>
    <property type="match status" value="1"/>
</dbReference>
<dbReference type="Pfam" id="PF00075">
    <property type="entry name" value="RNase_H"/>
    <property type="match status" value="1"/>
</dbReference>
<evidence type="ECO:0000256" key="4">
    <source>
        <dbReference type="ARBA" id="ARBA00012180"/>
    </source>
</evidence>
<organism evidence="14 15">
    <name type="scientific">Candidatus Limisoma faecipullorum</name>
    <dbReference type="NCBI Taxonomy" id="2840854"/>
    <lineage>
        <taxon>Bacteria</taxon>
        <taxon>Pseudomonadati</taxon>
        <taxon>Bacteroidota</taxon>
        <taxon>Bacteroidia</taxon>
        <taxon>Bacteroidales</taxon>
        <taxon>Candidatus Limisoma</taxon>
    </lineage>
</organism>
<evidence type="ECO:0000256" key="9">
    <source>
        <dbReference type="ARBA" id="ARBA00022801"/>
    </source>
</evidence>
<keyword evidence="12" id="KW-0464">Manganese</keyword>
<comment type="subcellular location">
    <subcellularLocation>
        <location evidence="11">Cytoplasm</location>
    </subcellularLocation>
</comment>
<evidence type="ECO:0000256" key="6">
    <source>
        <dbReference type="ARBA" id="ARBA00022722"/>
    </source>
</evidence>
<dbReference type="Proteomes" id="UP000823598">
    <property type="component" value="Unassembled WGS sequence"/>
</dbReference>
<accession>A0A9D9IQK4</accession>
<dbReference type="GO" id="GO:0003676">
    <property type="term" value="F:nucleic acid binding"/>
    <property type="evidence" value="ECO:0007669"/>
    <property type="project" value="UniProtKB-UniRule"/>
</dbReference>
<keyword evidence="11" id="KW-0963">Cytoplasm</keyword>
<dbReference type="FunFam" id="3.40.970.10:FF:000002">
    <property type="entry name" value="Ribonuclease H"/>
    <property type="match status" value="1"/>
</dbReference>
<feature type="binding site" evidence="12">
    <location>
        <position position="126"/>
    </location>
    <ligand>
        <name>Mg(2+)</name>
        <dbReference type="ChEBI" id="CHEBI:18420"/>
        <label>2</label>
    </ligand>
</feature>
<dbReference type="GO" id="GO:0004523">
    <property type="term" value="F:RNA-DNA hybrid ribonuclease activity"/>
    <property type="evidence" value="ECO:0007669"/>
    <property type="project" value="UniProtKB-UniRule"/>
</dbReference>
<evidence type="ECO:0000256" key="10">
    <source>
        <dbReference type="ARBA" id="ARBA00022842"/>
    </source>
</evidence>
<dbReference type="Pfam" id="PF01693">
    <property type="entry name" value="Cauli_VI"/>
    <property type="match status" value="1"/>
</dbReference>
<evidence type="ECO:0000313" key="14">
    <source>
        <dbReference type="EMBL" id="MBO8476595.1"/>
    </source>
</evidence>
<dbReference type="EC" id="3.1.26.4" evidence="4 11"/>
<dbReference type="InterPro" id="IPR011320">
    <property type="entry name" value="RNase_H1_N"/>
</dbReference>
<sequence length="213" mass="24157">MAYSKTYVVWEGRHPGIYSSWEDCKAEVENFPNARYKAFSNRTEAIMAYRESDREASEVLRSISRHLKEESAGYMSNPEINPDSIAVDAGCSGNPGKMEYRGVYLRTGKEVFHQGPFEHGTNNIGEFLAIVHALALLKKNGSNMTVYSDSAVAQKWVRDKRCNTKLEKNDKNSELHALILRAEAWLAANDYANPVMKWKTDKWGEIPADFGRK</sequence>
<evidence type="ECO:0000313" key="15">
    <source>
        <dbReference type="Proteomes" id="UP000823598"/>
    </source>
</evidence>
<comment type="function">
    <text evidence="2 11">Endonuclease that specifically degrades the RNA of RNA-DNA hybrids.</text>
</comment>
<dbReference type="GO" id="GO:0005737">
    <property type="term" value="C:cytoplasm"/>
    <property type="evidence" value="ECO:0007669"/>
    <property type="project" value="UniProtKB-SubCell"/>
</dbReference>
<comment type="cofactor">
    <cofactor evidence="1">
        <name>Mg(2+)</name>
        <dbReference type="ChEBI" id="CHEBI:18420"/>
    </cofactor>
</comment>
<evidence type="ECO:0000256" key="8">
    <source>
        <dbReference type="ARBA" id="ARBA00022759"/>
    </source>
</evidence>
<dbReference type="EMBL" id="JADIMC010000070">
    <property type="protein sequence ID" value="MBO8476595.1"/>
    <property type="molecule type" value="Genomic_DNA"/>
</dbReference>
<dbReference type="InterPro" id="IPR012337">
    <property type="entry name" value="RNaseH-like_sf"/>
</dbReference>
<feature type="binding site" evidence="12">
    <location>
        <position position="88"/>
    </location>
    <ligand>
        <name>Mg(2+)</name>
        <dbReference type="ChEBI" id="CHEBI:18420"/>
        <label>1</label>
    </ligand>
</feature>
<feature type="binding site" evidence="12">
    <location>
        <position position="149"/>
    </location>
    <ligand>
        <name>Mg(2+)</name>
        <dbReference type="ChEBI" id="CHEBI:18420"/>
        <label>2</label>
    </ligand>
</feature>
<evidence type="ECO:0000256" key="1">
    <source>
        <dbReference type="ARBA" id="ARBA00001946"/>
    </source>
</evidence>
<feature type="binding site" evidence="12">
    <location>
        <position position="209"/>
    </location>
    <ligand>
        <name>Mg(2+)</name>
        <dbReference type="ChEBI" id="CHEBI:18420"/>
        <label>1</label>
    </ligand>
</feature>
<keyword evidence="9 11" id="KW-0378">Hydrolase</keyword>
<evidence type="ECO:0000256" key="11">
    <source>
        <dbReference type="PIRNR" id="PIRNR037839"/>
    </source>
</evidence>
<name>A0A9D9IQK4_9BACT</name>
<dbReference type="InterPro" id="IPR009027">
    <property type="entry name" value="Ribosomal_bL9/RNase_H1_N"/>
</dbReference>
<keyword evidence="10 11" id="KW-0460">Magnesium</keyword>
<dbReference type="Gene3D" id="3.40.970.10">
    <property type="entry name" value="Ribonuclease H1, N-terminal domain"/>
    <property type="match status" value="1"/>
</dbReference>
<comment type="catalytic activity">
    <reaction evidence="11">
        <text>Endonucleolytic cleavage to 5'-phosphomonoester.</text>
        <dbReference type="EC" id="3.1.26.4"/>
    </reaction>
</comment>
<reference evidence="14" key="2">
    <citation type="journal article" date="2021" name="PeerJ">
        <title>Extensive microbial diversity within the chicken gut microbiome revealed by metagenomics and culture.</title>
        <authorList>
            <person name="Gilroy R."/>
            <person name="Ravi A."/>
            <person name="Getino M."/>
            <person name="Pursley I."/>
            <person name="Horton D.L."/>
            <person name="Alikhan N.F."/>
            <person name="Baker D."/>
            <person name="Gharbi K."/>
            <person name="Hall N."/>
            <person name="Watson M."/>
            <person name="Adriaenssens E.M."/>
            <person name="Foster-Nyarko E."/>
            <person name="Jarju S."/>
            <person name="Secka A."/>
            <person name="Antonio M."/>
            <person name="Oren A."/>
            <person name="Chaudhuri R.R."/>
            <person name="La Ragione R."/>
            <person name="Hildebrand F."/>
            <person name="Pallen M.J."/>
        </authorList>
    </citation>
    <scope>NUCLEOTIDE SEQUENCE</scope>
    <source>
        <strain evidence="14">6919</strain>
    </source>
</reference>
<dbReference type="PIRSF" id="PIRSF037839">
    <property type="entry name" value="Ribonuclease_H"/>
    <property type="match status" value="1"/>
</dbReference>
<dbReference type="InterPro" id="IPR036397">
    <property type="entry name" value="RNaseH_sf"/>
</dbReference>
<comment type="cofactor">
    <cofactor evidence="12">
        <name>Mn(2+)</name>
        <dbReference type="ChEBI" id="CHEBI:29035"/>
    </cofactor>
    <cofactor evidence="12">
        <name>Mg(2+)</name>
        <dbReference type="ChEBI" id="CHEBI:18420"/>
    </cofactor>
    <text evidence="12">Binds 2 metal ions per subunit. Manganese or magnesium.</text>
</comment>
<feature type="domain" description="RNase H type-1" evidence="13">
    <location>
        <begin position="79"/>
        <end position="213"/>
    </location>
</feature>
<dbReference type="GO" id="GO:0046872">
    <property type="term" value="F:metal ion binding"/>
    <property type="evidence" value="ECO:0007669"/>
    <property type="project" value="UniProtKB-KW"/>
</dbReference>
<keyword evidence="6 11" id="KW-0540">Nuclease</keyword>
<comment type="caution">
    <text evidence="14">The sequence shown here is derived from an EMBL/GenBank/DDBJ whole genome shotgun (WGS) entry which is preliminary data.</text>
</comment>
<dbReference type="InterPro" id="IPR002156">
    <property type="entry name" value="RNaseH_domain"/>
</dbReference>
<dbReference type="SUPFAM" id="SSF55658">
    <property type="entry name" value="L9 N-domain-like"/>
    <property type="match status" value="1"/>
</dbReference>
<reference evidence="14" key="1">
    <citation type="submission" date="2020-10" db="EMBL/GenBank/DDBJ databases">
        <authorList>
            <person name="Gilroy R."/>
        </authorList>
    </citation>
    <scope>NUCLEOTIDE SEQUENCE</scope>
    <source>
        <strain evidence="14">6919</strain>
    </source>
</reference>
<dbReference type="AlphaFoldDB" id="A0A9D9IQK4"/>
<dbReference type="InterPro" id="IPR017290">
    <property type="entry name" value="RNase_H_bac"/>
</dbReference>
<evidence type="ECO:0000256" key="2">
    <source>
        <dbReference type="ARBA" id="ARBA00004065"/>
    </source>
</evidence>